<gene>
    <name evidence="2" type="ORF">CH63R_07029</name>
</gene>
<dbReference type="EMBL" id="LTAN01000005">
    <property type="protein sequence ID" value="OBR08264.1"/>
    <property type="molecule type" value="Genomic_DNA"/>
</dbReference>
<feature type="compositionally biased region" description="Acidic residues" evidence="1">
    <location>
        <begin position="129"/>
        <end position="140"/>
    </location>
</feature>
<dbReference type="VEuPathDB" id="FungiDB:CH63R_07029"/>
<reference evidence="3" key="1">
    <citation type="journal article" date="2017" name="BMC Genomics">
        <title>Gapless genome assembly of Colletotrichum higginsianum reveals chromosome structure and association of transposable elements with secondary metabolite gene clusters.</title>
        <authorList>
            <person name="Dallery J.-F."/>
            <person name="Lapalu N."/>
            <person name="Zampounis A."/>
            <person name="Pigne S."/>
            <person name="Luyten I."/>
            <person name="Amselem J."/>
            <person name="Wittenberg A.H.J."/>
            <person name="Zhou S."/>
            <person name="de Queiroz M.V."/>
            <person name="Robin G.P."/>
            <person name="Auger A."/>
            <person name="Hainaut M."/>
            <person name="Henrissat B."/>
            <person name="Kim K.-T."/>
            <person name="Lee Y.-H."/>
            <person name="Lespinet O."/>
            <person name="Schwartz D.C."/>
            <person name="Thon M.R."/>
            <person name="O'Connell R.J."/>
        </authorList>
    </citation>
    <scope>NUCLEOTIDE SEQUENCE [LARGE SCALE GENOMIC DNA]</scope>
    <source>
        <strain evidence="3">IMI 349063</strain>
    </source>
</reference>
<name>A0A1B7Y8D8_COLHI</name>
<dbReference type="RefSeq" id="XP_018156782.1">
    <property type="nucleotide sequence ID" value="XM_018302004.1"/>
</dbReference>
<protein>
    <submittedName>
        <fullName evidence="2">Uncharacterized protein</fullName>
    </submittedName>
</protein>
<keyword evidence="3" id="KW-1185">Reference proteome</keyword>
<comment type="caution">
    <text evidence="2">The sequence shown here is derived from an EMBL/GenBank/DDBJ whole genome shotgun (WGS) entry which is preliminary data.</text>
</comment>
<organism evidence="2 3">
    <name type="scientific">Colletotrichum higginsianum (strain IMI 349063)</name>
    <name type="common">Crucifer anthracnose fungus</name>
    <dbReference type="NCBI Taxonomy" id="759273"/>
    <lineage>
        <taxon>Eukaryota</taxon>
        <taxon>Fungi</taxon>
        <taxon>Dikarya</taxon>
        <taxon>Ascomycota</taxon>
        <taxon>Pezizomycotina</taxon>
        <taxon>Sordariomycetes</taxon>
        <taxon>Hypocreomycetidae</taxon>
        <taxon>Glomerellales</taxon>
        <taxon>Glomerellaceae</taxon>
        <taxon>Colletotrichum</taxon>
        <taxon>Colletotrichum destructivum species complex</taxon>
    </lineage>
</organism>
<evidence type="ECO:0000256" key="1">
    <source>
        <dbReference type="SAM" id="MobiDB-lite"/>
    </source>
</evidence>
<dbReference type="AlphaFoldDB" id="A0A1B7Y8D8"/>
<dbReference type="KEGG" id="chig:CH63R_07029"/>
<evidence type="ECO:0000313" key="2">
    <source>
        <dbReference type="EMBL" id="OBR08264.1"/>
    </source>
</evidence>
<proteinExistence type="predicted"/>
<accession>A0A1B7Y8D8</accession>
<evidence type="ECO:0000313" key="3">
    <source>
        <dbReference type="Proteomes" id="UP000092177"/>
    </source>
</evidence>
<dbReference type="GeneID" id="28866111"/>
<feature type="region of interest" description="Disordered" evidence="1">
    <location>
        <begin position="125"/>
        <end position="167"/>
    </location>
</feature>
<sequence length="167" mass="18227">MLPPALPLNDAGPGASPCFSPCPQSFRPKFALRRVVPWRSVSCYGKQQVVSSHVKIGHRQEPTMRFYQDLRTSDVPFLAPSQTSSPPEPGIPDDVLQAANTALTGHRIFLETILVARPTDCLDSHAVEGDDDDDDDDEDFGAGPWNNRLQGSEGRGRGSENRFAPGK</sequence>
<dbReference type="Proteomes" id="UP000092177">
    <property type="component" value="Chromosome 5"/>
</dbReference>